<feature type="region of interest" description="Disordered" evidence="2">
    <location>
        <begin position="1"/>
        <end position="106"/>
    </location>
</feature>
<dbReference type="InParanoid" id="A0A151GT17"/>
<evidence type="ECO:0000256" key="1">
    <source>
        <dbReference type="PROSITE-ProRule" id="PRU00047"/>
    </source>
</evidence>
<feature type="compositionally biased region" description="Low complexity" evidence="2">
    <location>
        <begin position="562"/>
        <end position="577"/>
    </location>
</feature>
<gene>
    <name evidence="4" type="ORF">DCS_01403</name>
</gene>
<feature type="region of interest" description="Disordered" evidence="2">
    <location>
        <begin position="221"/>
        <end position="260"/>
    </location>
</feature>
<dbReference type="PROSITE" id="PS50158">
    <property type="entry name" value="ZF_CCHC"/>
    <property type="match status" value="1"/>
</dbReference>
<dbReference type="GO" id="GO:0003676">
    <property type="term" value="F:nucleic acid binding"/>
    <property type="evidence" value="ECO:0007669"/>
    <property type="project" value="InterPro"/>
</dbReference>
<protein>
    <recommendedName>
        <fullName evidence="3">CCHC-type domain-containing protein</fullName>
    </recommendedName>
</protein>
<reference evidence="4 5" key="1">
    <citation type="journal article" date="2016" name="Sci. Rep.">
        <title>Insights into Adaptations to a Near-Obligate Nematode Endoparasitic Lifestyle from the Finished Genome of Drechmeria coniospora.</title>
        <authorList>
            <person name="Zhang L."/>
            <person name="Zhou Z."/>
            <person name="Guo Q."/>
            <person name="Fokkens L."/>
            <person name="Miskei M."/>
            <person name="Pocsi I."/>
            <person name="Zhang W."/>
            <person name="Chen M."/>
            <person name="Wang L."/>
            <person name="Sun Y."/>
            <person name="Donzelli B.G."/>
            <person name="Gibson D.M."/>
            <person name="Nelson D.R."/>
            <person name="Luo J.G."/>
            <person name="Rep M."/>
            <person name="Liu H."/>
            <person name="Yang S."/>
            <person name="Wang J."/>
            <person name="Krasnoff S.B."/>
            <person name="Xu Y."/>
            <person name="Molnar I."/>
            <person name="Lin M."/>
        </authorList>
    </citation>
    <scope>NUCLEOTIDE SEQUENCE [LARGE SCALE GENOMIC DNA]</scope>
    <source>
        <strain evidence="4 5">ARSEF 6962</strain>
    </source>
</reference>
<feature type="compositionally biased region" description="Low complexity" evidence="2">
    <location>
        <begin position="43"/>
        <end position="53"/>
    </location>
</feature>
<comment type="caution">
    <text evidence="4">The sequence shown here is derived from an EMBL/GenBank/DDBJ whole genome shotgun (WGS) entry which is preliminary data.</text>
</comment>
<dbReference type="RefSeq" id="XP_040659618.1">
    <property type="nucleotide sequence ID" value="XM_040798735.1"/>
</dbReference>
<feature type="region of interest" description="Disordered" evidence="2">
    <location>
        <begin position="485"/>
        <end position="625"/>
    </location>
</feature>
<feature type="region of interest" description="Disordered" evidence="2">
    <location>
        <begin position="436"/>
        <end position="473"/>
    </location>
</feature>
<feature type="compositionally biased region" description="Polar residues" evidence="2">
    <location>
        <begin position="87"/>
        <end position="99"/>
    </location>
</feature>
<keyword evidence="1" id="KW-0862">Zinc</keyword>
<feature type="compositionally biased region" description="Pro residues" evidence="2">
    <location>
        <begin position="521"/>
        <end position="535"/>
    </location>
</feature>
<dbReference type="SMART" id="SM00343">
    <property type="entry name" value="ZnF_C2HC"/>
    <property type="match status" value="5"/>
</dbReference>
<dbReference type="Proteomes" id="UP000076580">
    <property type="component" value="Chromosome 01"/>
</dbReference>
<evidence type="ECO:0000313" key="4">
    <source>
        <dbReference type="EMBL" id="KYK60266.1"/>
    </source>
</evidence>
<accession>A0A151GT17</accession>
<feature type="compositionally biased region" description="Low complexity" evidence="2">
    <location>
        <begin position="598"/>
        <end position="608"/>
    </location>
</feature>
<evidence type="ECO:0000256" key="2">
    <source>
        <dbReference type="SAM" id="MobiDB-lite"/>
    </source>
</evidence>
<proteinExistence type="predicted"/>
<dbReference type="GeneID" id="63714046"/>
<feature type="compositionally biased region" description="Acidic residues" evidence="2">
    <location>
        <begin position="63"/>
        <end position="72"/>
    </location>
</feature>
<feature type="compositionally biased region" description="Polar residues" evidence="2">
    <location>
        <begin position="221"/>
        <end position="236"/>
    </location>
</feature>
<feature type="domain" description="CCHC-type" evidence="3">
    <location>
        <begin position="289"/>
        <end position="304"/>
    </location>
</feature>
<feature type="region of interest" description="Disordered" evidence="2">
    <location>
        <begin position="186"/>
        <end position="205"/>
    </location>
</feature>
<feature type="compositionally biased region" description="Polar residues" evidence="2">
    <location>
        <begin position="485"/>
        <end position="497"/>
    </location>
</feature>
<keyword evidence="1" id="KW-0863">Zinc-finger</keyword>
<dbReference type="SUPFAM" id="SSF57756">
    <property type="entry name" value="Retrovirus zinc finger-like domains"/>
    <property type="match status" value="2"/>
</dbReference>
<organism evidence="4 5">
    <name type="scientific">Drechmeria coniospora</name>
    <name type="common">Nematophagous fungus</name>
    <name type="synonym">Meria coniospora</name>
    <dbReference type="NCBI Taxonomy" id="98403"/>
    <lineage>
        <taxon>Eukaryota</taxon>
        <taxon>Fungi</taxon>
        <taxon>Dikarya</taxon>
        <taxon>Ascomycota</taxon>
        <taxon>Pezizomycotina</taxon>
        <taxon>Sordariomycetes</taxon>
        <taxon>Hypocreomycetidae</taxon>
        <taxon>Hypocreales</taxon>
        <taxon>Ophiocordycipitaceae</taxon>
        <taxon>Drechmeria</taxon>
    </lineage>
</organism>
<feature type="compositionally biased region" description="Low complexity" evidence="2">
    <location>
        <begin position="194"/>
        <end position="203"/>
    </location>
</feature>
<dbReference type="InterPro" id="IPR036875">
    <property type="entry name" value="Znf_CCHC_sf"/>
</dbReference>
<evidence type="ECO:0000313" key="5">
    <source>
        <dbReference type="Proteomes" id="UP000076580"/>
    </source>
</evidence>
<sequence>MSTSSADEERSDVIIIDSSSDEEERFVKGQKRSRGSNAHDSESISSASSSPSPKKARRSTVSESEEGEVDESDGGKGRQEDVGGQLQVPSTASAATDSRQGAGRNVAAVPTSSVVFVPPDPPTWQADSLSFELPVFTAKRAGSWPARFKDWTQLFFHHNIAHGAAITPTVALAAYTRYLDSHSGLKAGKRRSAKQASKQSEQSGALEKQLEMFRANGANGQLMNGASAAKGSTTAQAEPAGSVEGGDGAHGGMAAPAPTTSASAAAAAAHELAQRRRYFPSGDDECVVCLRCAHEGHMAADCPNAACRFCRDQGHWDIHCETKRRCQNCRQLGHAAASCGEKLKLTAAEGLACAYCCGSDHLEDDCPDVWRSFRPEADAVRKVVALPISCAVCGGGDHCLSDCAARRHPAHASYLTATRTRYLDPDCGILSIEGAAAESNGGDQPPTRHGEFKVRGHSARNTNVHYSESDDSASEFLDNRLVKQKTQVGQMRISSNIKPPAGTYSNRRPGRGGRNAMPHDAQPPLPQGPPPPGRPPSDVRQPWNARLRPNPMSLPAKPPAPARAEGAARGARGPARGYHNVPPPPSGSGTRAQDEGRNGNARGGFSFRGRGRGDRGRGRGRGRGK</sequence>
<dbReference type="InterPro" id="IPR001878">
    <property type="entry name" value="Znf_CCHC"/>
</dbReference>
<dbReference type="PANTHER" id="PTHR46978:SF1">
    <property type="entry name" value="ZINC KNUCKLE (CCHC-TYPE) FAMILY PROTEIN"/>
    <property type="match status" value="1"/>
</dbReference>
<keyword evidence="1" id="KW-0479">Metal-binding</keyword>
<dbReference type="GO" id="GO:0008270">
    <property type="term" value="F:zinc ion binding"/>
    <property type="evidence" value="ECO:0007669"/>
    <property type="project" value="UniProtKB-KW"/>
</dbReference>
<evidence type="ECO:0000259" key="3">
    <source>
        <dbReference type="PROSITE" id="PS50158"/>
    </source>
</evidence>
<dbReference type="Gene3D" id="4.10.60.10">
    <property type="entry name" value="Zinc finger, CCHC-type"/>
    <property type="match status" value="2"/>
</dbReference>
<dbReference type="EMBL" id="LAYC01000001">
    <property type="protein sequence ID" value="KYK60266.1"/>
    <property type="molecule type" value="Genomic_DNA"/>
</dbReference>
<dbReference type="AlphaFoldDB" id="A0A151GT17"/>
<name>A0A151GT17_DRECN</name>
<keyword evidence="5" id="KW-1185">Reference proteome</keyword>
<dbReference type="PANTHER" id="PTHR46978">
    <property type="entry name" value="ZINC KNUCKLE (CCHC-TYPE) FAMILY PROTEIN"/>
    <property type="match status" value="1"/>
</dbReference>
<dbReference type="STRING" id="98403.A0A151GT17"/>